<dbReference type="EMBL" id="CM039176">
    <property type="protein sequence ID" value="KAH9716815.1"/>
    <property type="molecule type" value="Genomic_DNA"/>
</dbReference>
<keyword evidence="2" id="KW-1185">Reference proteome</keyword>
<comment type="caution">
    <text evidence="1">The sequence shown here is derived from an EMBL/GenBank/DDBJ whole genome shotgun (WGS) entry which is preliminary data.</text>
</comment>
<organism evidence="1 2">
    <name type="scientific">Citrus sinensis</name>
    <name type="common">Sweet orange</name>
    <name type="synonym">Citrus aurantium var. sinensis</name>
    <dbReference type="NCBI Taxonomy" id="2711"/>
    <lineage>
        <taxon>Eukaryota</taxon>
        <taxon>Viridiplantae</taxon>
        <taxon>Streptophyta</taxon>
        <taxon>Embryophyta</taxon>
        <taxon>Tracheophyta</taxon>
        <taxon>Spermatophyta</taxon>
        <taxon>Magnoliopsida</taxon>
        <taxon>eudicotyledons</taxon>
        <taxon>Gunneridae</taxon>
        <taxon>Pentapetalae</taxon>
        <taxon>rosids</taxon>
        <taxon>malvids</taxon>
        <taxon>Sapindales</taxon>
        <taxon>Rutaceae</taxon>
        <taxon>Aurantioideae</taxon>
        <taxon>Citrus</taxon>
    </lineage>
</organism>
<sequence>MLLWMGGSRRKVTTQYFEQRKRQQQQTAVLDSHADPKEHRSLDVLSLLNLSTTAEERKCACLNGTKDASTVKYPITKDPAKIFTNTETFADSVDYKEVGYQAETISPKNFKFSASDSQNNACNESSCNSHLRKTTNIQQISVFDLLADDGPSGNLEASPVHEAHVAFSVEAHFFALQVWARWGHKHQSSHQNNAKETSDIKCMVKALSEPMSLYKNRMFQYACSSPQKAARRHNLLKNFDYVLDDLELEVDVMMQDTNKPMSGGCLEFSSGTINSRSHRKQKYSTVHDCEPFDGCGSKLQNSFGDSEFFHGVGNNSEDLWDVPARSSFVDDNLHNENGLNASGRNWQSQMEGIDFSCYGNELSDSAFEFPHLHKNRVLVKAADRYNILDSSSPKRQISENNGDFITSKMTRYPSAGRNSDFKEPISQSDWSYHEDARDNLSLLSEESCSSTAVRGEAKNISSSNSLAKQSRRPKDISGSDGNTNGLKNIYAKGKQHQNRFDFHQGSYTCGSGKCTKMPNPSKSKQFHQLNSPFQEVFGPRDSLFVEGYYSADVNSDSGSFCQTLEMKVPSFGSKPQIVDSFSGFPIPESQMCAKSYFDGCKYGNSVQYSSLRGIDSEKSPFCKSLCCMSCHDPPICLNLDFVPMKPSLSLDSEPGHMPLASFHVPGSHGEMLFPDLSALESVGKDERSKSKAQSAVNKFEPDKRSCSGNNCLLSVNTETMNSSTFEYNVIECKEAKGGLSEQNGTEATPSPDHVEEALLSYVRNPNRFEHVADKVYRQYVDIPLCQNKREGIDDVGPKRKISSNCVESSSPVVMLESYVLKLHCVQNVLKDATEWVTTKKSLVTAMTRPKSQIKRDLGIRMWIGGRRELRHAA</sequence>
<dbReference type="Proteomes" id="UP000829398">
    <property type="component" value="Chromosome 7"/>
</dbReference>
<name>A0ACB8JIR8_CITSI</name>
<accession>A0ACB8JIR8</accession>
<proteinExistence type="predicted"/>
<evidence type="ECO:0000313" key="2">
    <source>
        <dbReference type="Proteomes" id="UP000829398"/>
    </source>
</evidence>
<gene>
    <name evidence="1" type="ORF">KPL71_021590</name>
</gene>
<reference evidence="2" key="1">
    <citation type="journal article" date="2023" name="Hortic. Res.">
        <title>A chromosome-level phased genome enabling allele-level studies in sweet orange: a case study on citrus Huanglongbing tolerance.</title>
        <authorList>
            <person name="Wu B."/>
            <person name="Yu Q."/>
            <person name="Deng Z."/>
            <person name="Duan Y."/>
            <person name="Luo F."/>
            <person name="Gmitter F. Jr."/>
        </authorList>
    </citation>
    <scope>NUCLEOTIDE SEQUENCE [LARGE SCALE GENOMIC DNA]</scope>
    <source>
        <strain evidence="2">cv. Valencia</strain>
    </source>
</reference>
<evidence type="ECO:0000313" key="1">
    <source>
        <dbReference type="EMBL" id="KAH9716815.1"/>
    </source>
</evidence>
<protein>
    <submittedName>
        <fullName evidence="1">Uncharacterized protein</fullName>
    </submittedName>
</protein>